<dbReference type="Proteomes" id="UP000032142">
    <property type="component" value="Unassembled WGS sequence"/>
</dbReference>
<accession>A0A0B0NW72</accession>
<gene>
    <name evidence="1" type="ORF">F383_02963</name>
</gene>
<dbReference type="EMBL" id="KN411310">
    <property type="protein sequence ID" value="KHG18748.1"/>
    <property type="molecule type" value="Genomic_DNA"/>
</dbReference>
<proteinExistence type="predicted"/>
<organism evidence="1 2">
    <name type="scientific">Gossypium arboreum</name>
    <name type="common">Tree cotton</name>
    <name type="synonym">Gossypium nanking</name>
    <dbReference type="NCBI Taxonomy" id="29729"/>
    <lineage>
        <taxon>Eukaryota</taxon>
        <taxon>Viridiplantae</taxon>
        <taxon>Streptophyta</taxon>
        <taxon>Embryophyta</taxon>
        <taxon>Tracheophyta</taxon>
        <taxon>Spermatophyta</taxon>
        <taxon>Magnoliopsida</taxon>
        <taxon>eudicotyledons</taxon>
        <taxon>Gunneridae</taxon>
        <taxon>Pentapetalae</taxon>
        <taxon>rosids</taxon>
        <taxon>malvids</taxon>
        <taxon>Malvales</taxon>
        <taxon>Malvaceae</taxon>
        <taxon>Malvoideae</taxon>
        <taxon>Gossypium</taxon>
    </lineage>
</organism>
<evidence type="ECO:0000313" key="2">
    <source>
        <dbReference type="Proteomes" id="UP000032142"/>
    </source>
</evidence>
<reference evidence="2" key="1">
    <citation type="submission" date="2014-09" db="EMBL/GenBank/DDBJ databases">
        <authorList>
            <person name="Mudge J."/>
            <person name="Ramaraj T."/>
            <person name="Lindquist I.E."/>
            <person name="Bharti A.K."/>
            <person name="Sundararajan A."/>
            <person name="Cameron C.T."/>
            <person name="Woodward J.E."/>
            <person name="May G.D."/>
            <person name="Brubaker C."/>
            <person name="Broadhvest J."/>
            <person name="Wilkins T.A."/>
        </authorList>
    </citation>
    <scope>NUCLEOTIDE SEQUENCE</scope>
    <source>
        <strain evidence="2">cv. AKA8401</strain>
    </source>
</reference>
<evidence type="ECO:0000313" key="1">
    <source>
        <dbReference type="EMBL" id="KHG18748.1"/>
    </source>
</evidence>
<sequence>MSEVHESSHMK</sequence>
<protein>
    <submittedName>
        <fullName evidence="1">Uncharacterized protein</fullName>
    </submittedName>
</protein>
<name>A0A0B0NW72_GOSAR</name>
<keyword evidence="2" id="KW-1185">Reference proteome</keyword>